<protein>
    <submittedName>
        <fullName evidence="1">Uncharacterized protein</fullName>
    </submittedName>
</protein>
<sequence>MSVKAKIKSALGSKNMERIQVAKGYAKYLKTCLPGHVSRFVMQSDEWEKPTVFEKTGRHLFFGYYDIQQMNKAQDKLLITEIPQKADTSKDKAVLQWIDVFTKEYHVIATSSAWCWQQGARLRWYPTQKDAVLFNDVDGGTYVTRIYDLQSGKQVGVLPRALYDITPDGVYGLSLNYSRLQRLRPGYGYNTLPDQTCGEKVPANDGIYRVDILTGKTNLIISLEMLSKFSPGSENEWNYINHISISPDGERFIFFHLWTPSITSHWHAKLYTAKMDGSELRCLEDEHITSHYCWKNSNELLTTSVGFGGTDSHYFTYNIASGERRMLQSQHLKHDGHPTYLEDKVHFVTDTYPLKNCLQHVFVESADSDDFSPLCDIYSDPRMFGEKRCDLHPRITSDGRFLTTDTTYKGGKRCVLMFKHK</sequence>
<gene>
    <name evidence="1" type="ORF">M8H41_19005</name>
</gene>
<name>A0ABT8QWB0_9FIRM</name>
<keyword evidence="2" id="KW-1185">Reference proteome</keyword>
<reference evidence="1" key="1">
    <citation type="submission" date="2022-05" db="EMBL/GenBank/DDBJ databases">
        <title>Expanded diversity of anoxic marine methylotrophy in a Black Sea sulfate reducing microorganism.</title>
        <authorList>
            <person name="Fischer P.Q."/>
            <person name="Stams A.J.M."/>
            <person name="Villanueva L."/>
            <person name="Sousa D.Z."/>
        </authorList>
    </citation>
    <scope>NUCLEOTIDE SEQUENCE</scope>
    <source>
        <strain evidence="1">P130</strain>
    </source>
</reference>
<evidence type="ECO:0000313" key="1">
    <source>
        <dbReference type="EMBL" id="MDO0824925.1"/>
    </source>
</evidence>
<proteinExistence type="predicted"/>
<evidence type="ECO:0000313" key="2">
    <source>
        <dbReference type="Proteomes" id="UP001176021"/>
    </source>
</evidence>
<dbReference type="SUPFAM" id="SSF82171">
    <property type="entry name" value="DPP6 N-terminal domain-like"/>
    <property type="match status" value="1"/>
</dbReference>
<organism evidence="1 2">
    <name type="scientific">Desulfosporosinus nitroreducens</name>
    <dbReference type="NCBI Taxonomy" id="2018668"/>
    <lineage>
        <taxon>Bacteria</taxon>
        <taxon>Bacillati</taxon>
        <taxon>Bacillota</taxon>
        <taxon>Clostridia</taxon>
        <taxon>Eubacteriales</taxon>
        <taxon>Desulfitobacteriaceae</taxon>
        <taxon>Desulfosporosinus</taxon>
    </lineage>
</organism>
<dbReference type="EMBL" id="JAMJEV010000018">
    <property type="protein sequence ID" value="MDO0824925.1"/>
    <property type="molecule type" value="Genomic_DNA"/>
</dbReference>
<accession>A0ABT8QWB0</accession>
<dbReference type="RefSeq" id="WP_302049660.1">
    <property type="nucleotide sequence ID" value="NZ_JAMJEV010000018.1"/>
</dbReference>
<comment type="caution">
    <text evidence="1">The sequence shown here is derived from an EMBL/GenBank/DDBJ whole genome shotgun (WGS) entry which is preliminary data.</text>
</comment>
<dbReference type="Proteomes" id="UP001176021">
    <property type="component" value="Unassembled WGS sequence"/>
</dbReference>